<protein>
    <submittedName>
        <fullName evidence="1">Uncharacterized protein</fullName>
    </submittedName>
</protein>
<evidence type="ECO:0000313" key="1">
    <source>
        <dbReference type="EMBL" id="GAG51866.1"/>
    </source>
</evidence>
<name>X0ZUP7_9ZZZZ</name>
<reference evidence="1" key="1">
    <citation type="journal article" date="2014" name="Front. Microbiol.">
        <title>High frequency of phylogenetically diverse reductive dehalogenase-homologous genes in deep subseafloor sedimentary metagenomes.</title>
        <authorList>
            <person name="Kawai M."/>
            <person name="Futagami T."/>
            <person name="Toyoda A."/>
            <person name="Takaki Y."/>
            <person name="Nishi S."/>
            <person name="Hori S."/>
            <person name="Arai W."/>
            <person name="Tsubouchi T."/>
            <person name="Morono Y."/>
            <person name="Uchiyama I."/>
            <person name="Ito T."/>
            <person name="Fujiyama A."/>
            <person name="Inagaki F."/>
            <person name="Takami H."/>
        </authorList>
    </citation>
    <scope>NUCLEOTIDE SEQUENCE</scope>
    <source>
        <strain evidence="1">Expedition CK06-06</strain>
    </source>
</reference>
<proteinExistence type="predicted"/>
<comment type="caution">
    <text evidence="1">The sequence shown here is derived from an EMBL/GenBank/DDBJ whole genome shotgun (WGS) entry which is preliminary data.</text>
</comment>
<gene>
    <name evidence="1" type="ORF">S01H1_79352</name>
</gene>
<feature type="non-terminal residue" evidence="1">
    <location>
        <position position="1"/>
    </location>
</feature>
<dbReference type="AlphaFoldDB" id="X0ZUP7"/>
<accession>X0ZUP7</accession>
<organism evidence="1">
    <name type="scientific">marine sediment metagenome</name>
    <dbReference type="NCBI Taxonomy" id="412755"/>
    <lineage>
        <taxon>unclassified sequences</taxon>
        <taxon>metagenomes</taxon>
        <taxon>ecological metagenomes</taxon>
    </lineage>
</organism>
<dbReference type="EMBL" id="BARS01053483">
    <property type="protein sequence ID" value="GAG51866.1"/>
    <property type="molecule type" value="Genomic_DNA"/>
</dbReference>
<sequence>WIVRWKRGSWVLELLARPDSLEAADDMMISKFFDGSCKTEIIGHIHIESEWPEEVAELLKGEGDDS</sequence>